<keyword evidence="2 8" id="KW-0808">Transferase</keyword>
<comment type="similarity">
    <text evidence="4">Belongs to the class I-like SAM-binding methyltransferase superfamily. Cation-independent O-methyltransferase family. COMT subfamily.</text>
</comment>
<feature type="active site" description="Proton acceptor" evidence="5">
    <location>
        <position position="260"/>
    </location>
</feature>
<dbReference type="PANTHER" id="PTHR11746">
    <property type="entry name" value="O-METHYLTRANSFERASE"/>
    <property type="match status" value="1"/>
</dbReference>
<dbReference type="FunFam" id="1.10.10.10:FF:000213">
    <property type="entry name" value="Coniferyl alcohol 9-O-methyltransferase"/>
    <property type="match status" value="1"/>
</dbReference>
<dbReference type="EMBL" id="MF401947">
    <property type="protein sequence ID" value="AXK92565.1"/>
    <property type="molecule type" value="mRNA"/>
</dbReference>
<dbReference type="InterPro" id="IPR036388">
    <property type="entry name" value="WH-like_DNA-bd_sf"/>
</dbReference>
<dbReference type="InterPro" id="IPR012967">
    <property type="entry name" value="COMT_dimerisation"/>
</dbReference>
<dbReference type="GO" id="GO:0008757">
    <property type="term" value="F:S-adenosylmethionine-dependent methyltransferase activity"/>
    <property type="evidence" value="ECO:0007669"/>
    <property type="project" value="UniProtKB-ARBA"/>
</dbReference>
<gene>
    <name evidence="8" type="primary">RH11OMT</name>
</gene>
<dbReference type="CDD" id="cd02440">
    <property type="entry name" value="AdoMet_MTases"/>
    <property type="match status" value="1"/>
</dbReference>
<evidence type="ECO:0000259" key="7">
    <source>
        <dbReference type="Pfam" id="PF08100"/>
    </source>
</evidence>
<accession>A0A346A6F6</accession>
<evidence type="ECO:0000256" key="3">
    <source>
        <dbReference type="ARBA" id="ARBA00022691"/>
    </source>
</evidence>
<dbReference type="AlphaFoldDB" id="A0A346A6F6"/>
<dbReference type="Gene3D" id="3.40.50.150">
    <property type="entry name" value="Vaccinia Virus protein VP39"/>
    <property type="match status" value="1"/>
</dbReference>
<dbReference type="InterPro" id="IPR036390">
    <property type="entry name" value="WH_DNA-bd_sf"/>
</dbReference>
<dbReference type="PIRSF" id="PIRSF005739">
    <property type="entry name" value="O-mtase"/>
    <property type="match status" value="1"/>
</dbReference>
<protein>
    <submittedName>
        <fullName evidence="8">Rankinidine/humantenine-11-O-methyltransferase</fullName>
    </submittedName>
</protein>
<dbReference type="Gene3D" id="1.10.10.10">
    <property type="entry name" value="Winged helix-like DNA-binding domain superfamily/Winged helix DNA-binding domain"/>
    <property type="match status" value="1"/>
</dbReference>
<dbReference type="SUPFAM" id="SSF53335">
    <property type="entry name" value="S-adenosyl-L-methionine-dependent methyltransferases"/>
    <property type="match status" value="1"/>
</dbReference>
<evidence type="ECO:0000256" key="1">
    <source>
        <dbReference type="ARBA" id="ARBA00022603"/>
    </source>
</evidence>
<dbReference type="GO" id="GO:0032259">
    <property type="term" value="P:methylation"/>
    <property type="evidence" value="ECO:0007669"/>
    <property type="project" value="UniProtKB-KW"/>
</dbReference>
<organism evidence="8">
    <name type="scientific">Gelsemium sempervirens</name>
    <name type="common">Carolina jasmine</name>
    <name type="synonym">Bignonia sempervirens</name>
    <dbReference type="NCBI Taxonomy" id="28542"/>
    <lineage>
        <taxon>Eukaryota</taxon>
        <taxon>Viridiplantae</taxon>
        <taxon>Streptophyta</taxon>
        <taxon>Embryophyta</taxon>
        <taxon>Tracheophyta</taxon>
        <taxon>Spermatophyta</taxon>
        <taxon>Magnoliopsida</taxon>
        <taxon>eudicotyledons</taxon>
        <taxon>Gunneridae</taxon>
        <taxon>Pentapetalae</taxon>
        <taxon>asterids</taxon>
        <taxon>lamiids</taxon>
        <taxon>Gentianales</taxon>
        <taxon>Gelsemiaceae</taxon>
        <taxon>Gelsemium</taxon>
    </lineage>
</organism>
<dbReference type="InterPro" id="IPR001077">
    <property type="entry name" value="COMT_C"/>
</dbReference>
<dbReference type="Pfam" id="PF00891">
    <property type="entry name" value="Methyltransf_2"/>
    <property type="match status" value="1"/>
</dbReference>
<proteinExistence type="evidence at transcript level"/>
<dbReference type="SUPFAM" id="SSF46785">
    <property type="entry name" value="Winged helix' DNA-binding domain"/>
    <property type="match status" value="1"/>
</dbReference>
<feature type="domain" description="O-methyltransferase dimerisation" evidence="7">
    <location>
        <begin position="18"/>
        <end position="108"/>
    </location>
</feature>
<evidence type="ECO:0000256" key="5">
    <source>
        <dbReference type="PIRSR" id="PIRSR005739-1"/>
    </source>
</evidence>
<dbReference type="InterPro" id="IPR029063">
    <property type="entry name" value="SAM-dependent_MTases_sf"/>
</dbReference>
<dbReference type="Pfam" id="PF08100">
    <property type="entry name" value="Dimerisation"/>
    <property type="match status" value="1"/>
</dbReference>
<name>A0A346A6F6_GELSE</name>
<evidence type="ECO:0000313" key="8">
    <source>
        <dbReference type="EMBL" id="AXK92565.1"/>
    </source>
</evidence>
<dbReference type="GO" id="GO:0008171">
    <property type="term" value="F:O-methyltransferase activity"/>
    <property type="evidence" value="ECO:0007669"/>
    <property type="project" value="InterPro"/>
</dbReference>
<reference evidence="8" key="1">
    <citation type="submission" date="2017-06" db="EMBL/GenBank/DDBJ databases">
        <title>Elucidating plant specialized metabolism using synteny.</title>
        <authorList>
            <person name="Franke J."/>
            <person name="Kim J."/>
            <person name="Hamilton J.P."/>
            <person name="Zhao D."/>
            <person name="Pham G.M."/>
            <person name="Wiegert-Rininger K."/>
            <person name="Crisovan E."/>
            <person name="Newton L."/>
            <person name="Vaillancourt B."/>
            <person name="Tatsis E.C."/>
            <person name="Buell C.R."/>
            <person name="O'Connor S.E."/>
        </authorList>
    </citation>
    <scope>NUCLEOTIDE SEQUENCE</scope>
</reference>
<evidence type="ECO:0000259" key="6">
    <source>
        <dbReference type="Pfam" id="PF00891"/>
    </source>
</evidence>
<evidence type="ECO:0000256" key="4">
    <source>
        <dbReference type="ARBA" id="ARBA00034481"/>
    </source>
</evidence>
<keyword evidence="3" id="KW-0949">S-adenosyl-L-methionine</keyword>
<evidence type="ECO:0000256" key="2">
    <source>
        <dbReference type="ARBA" id="ARBA00022679"/>
    </source>
</evidence>
<dbReference type="GO" id="GO:0046983">
    <property type="term" value="F:protein dimerization activity"/>
    <property type="evidence" value="ECO:0007669"/>
    <property type="project" value="InterPro"/>
</dbReference>
<dbReference type="InterPro" id="IPR016461">
    <property type="entry name" value="COMT-like"/>
</dbReference>
<dbReference type="PROSITE" id="PS51683">
    <property type="entry name" value="SAM_OMT_II"/>
    <property type="match status" value="1"/>
</dbReference>
<keyword evidence="1 8" id="KW-0489">Methyltransferase</keyword>
<dbReference type="FunFam" id="3.40.50.150:FF:000057">
    <property type="entry name" value="O-methyltransferase ZRP4"/>
    <property type="match status" value="1"/>
</dbReference>
<feature type="domain" description="O-methyltransferase C-terminal" evidence="6">
    <location>
        <begin position="129"/>
        <end position="338"/>
    </location>
</feature>
<sequence length="356" mass="39822">MGKVENSAELLKAQACIWNQTLMFKNSASIKCAVQLGIPDVIHEHGKPMTLSELTAALAIKPSKARFIDRLMRVLVHTGFFAEERLGHGSHDQDAYALTLAGRLLVKDETFNERGSVLMTLDPVMVKPWFTLGEWFQNDDPSPFHTAHGKSFWEHTAEEPGFGKLFDEVMANDSQFIKHVLINDYKFVFEGLISLVDVGGGTGTVARAIAETFPKLKCTVYDLPQVVANLQGSENFEFVAGDMFKEIPTANAILLKWILHDWNDEDCLKILKNCKKAIPGKDKGGKVIIIEAIMESQKQDNESIETEIGENMQMMVMFGSKERTEKEWAALFQDAGFSGYKLTPMVGLRSLIEVYP</sequence>